<dbReference type="Gene3D" id="1.10.287.130">
    <property type="match status" value="1"/>
</dbReference>
<evidence type="ECO:0000256" key="2">
    <source>
        <dbReference type="ARBA" id="ARBA00004370"/>
    </source>
</evidence>
<comment type="catalytic activity">
    <reaction evidence="1">
        <text>ATP + protein L-histidine = ADP + protein N-phospho-L-histidine.</text>
        <dbReference type="EC" id="2.7.13.3"/>
    </reaction>
</comment>
<dbReference type="Pfam" id="PF00672">
    <property type="entry name" value="HAMP"/>
    <property type="match status" value="1"/>
</dbReference>
<dbReference type="InterPro" id="IPR050428">
    <property type="entry name" value="TCS_sensor_his_kinase"/>
</dbReference>
<dbReference type="InterPro" id="IPR003594">
    <property type="entry name" value="HATPase_dom"/>
</dbReference>
<dbReference type="Gene3D" id="3.30.565.10">
    <property type="entry name" value="Histidine kinase-like ATPase, C-terminal domain"/>
    <property type="match status" value="1"/>
</dbReference>
<evidence type="ECO:0000256" key="3">
    <source>
        <dbReference type="ARBA" id="ARBA00012438"/>
    </source>
</evidence>
<dbReference type="CDD" id="cd00082">
    <property type="entry name" value="HisKA"/>
    <property type="match status" value="1"/>
</dbReference>
<evidence type="ECO:0000313" key="14">
    <source>
        <dbReference type="EMBL" id="TDK47256.1"/>
    </source>
</evidence>
<proteinExistence type="predicted"/>
<dbReference type="FunFam" id="1.10.287.130:FF:000001">
    <property type="entry name" value="Two-component sensor histidine kinase"/>
    <property type="match status" value="1"/>
</dbReference>
<evidence type="ECO:0000256" key="10">
    <source>
        <dbReference type="ARBA" id="ARBA00023136"/>
    </source>
</evidence>
<dbReference type="InterPro" id="IPR036890">
    <property type="entry name" value="HATPase_C_sf"/>
</dbReference>
<keyword evidence="10 11" id="KW-0472">Membrane</keyword>
<accession>A0A4R5V6X5</accession>
<dbReference type="GO" id="GO:0005886">
    <property type="term" value="C:plasma membrane"/>
    <property type="evidence" value="ECO:0007669"/>
    <property type="project" value="TreeGrafter"/>
</dbReference>
<dbReference type="EC" id="2.7.13.3" evidence="3"/>
<dbReference type="SMART" id="SM00387">
    <property type="entry name" value="HATPase_c"/>
    <property type="match status" value="1"/>
</dbReference>
<evidence type="ECO:0000256" key="9">
    <source>
        <dbReference type="ARBA" id="ARBA00023012"/>
    </source>
</evidence>
<comment type="subcellular location">
    <subcellularLocation>
        <location evidence="2">Membrane</location>
    </subcellularLocation>
</comment>
<dbReference type="InterPro" id="IPR003661">
    <property type="entry name" value="HisK_dim/P_dom"/>
</dbReference>
<dbReference type="EMBL" id="SMUW01000029">
    <property type="protein sequence ID" value="TDK47256.1"/>
    <property type="molecule type" value="Genomic_DNA"/>
</dbReference>
<dbReference type="InterPro" id="IPR004358">
    <property type="entry name" value="Sig_transdc_His_kin-like_C"/>
</dbReference>
<dbReference type="AlphaFoldDB" id="A0A4R5V6X5"/>
<evidence type="ECO:0000256" key="6">
    <source>
        <dbReference type="ARBA" id="ARBA00022692"/>
    </source>
</evidence>
<dbReference type="PANTHER" id="PTHR45436">
    <property type="entry name" value="SENSOR HISTIDINE KINASE YKOH"/>
    <property type="match status" value="1"/>
</dbReference>
<comment type="caution">
    <text evidence="14">The sequence shown here is derived from an EMBL/GenBank/DDBJ whole genome shotgun (WGS) entry which is preliminary data.</text>
</comment>
<feature type="domain" description="Histidine kinase" evidence="12">
    <location>
        <begin position="246"/>
        <end position="456"/>
    </location>
</feature>
<keyword evidence="8 11" id="KW-1133">Transmembrane helix</keyword>
<keyword evidence="7" id="KW-0418">Kinase</keyword>
<keyword evidence="4" id="KW-0597">Phosphoprotein</keyword>
<dbReference type="PROSITE" id="PS50885">
    <property type="entry name" value="HAMP"/>
    <property type="match status" value="1"/>
</dbReference>
<dbReference type="PRINTS" id="PR00344">
    <property type="entry name" value="BCTRLSENSOR"/>
</dbReference>
<keyword evidence="9" id="KW-0902">Two-component regulatory system</keyword>
<dbReference type="SMART" id="SM00388">
    <property type="entry name" value="HisKA"/>
    <property type="match status" value="1"/>
</dbReference>
<dbReference type="PROSITE" id="PS50109">
    <property type="entry name" value="HIS_KIN"/>
    <property type="match status" value="1"/>
</dbReference>
<dbReference type="Pfam" id="PF00512">
    <property type="entry name" value="HisKA"/>
    <property type="match status" value="1"/>
</dbReference>
<dbReference type="SUPFAM" id="SSF158472">
    <property type="entry name" value="HAMP domain-like"/>
    <property type="match status" value="1"/>
</dbReference>
<gene>
    <name evidence="14" type="ORF">E1898_05145</name>
</gene>
<evidence type="ECO:0000259" key="13">
    <source>
        <dbReference type="PROSITE" id="PS50885"/>
    </source>
</evidence>
<keyword evidence="5" id="KW-0808">Transferase</keyword>
<evidence type="ECO:0000313" key="15">
    <source>
        <dbReference type="Proteomes" id="UP000295438"/>
    </source>
</evidence>
<organism evidence="14 15">
    <name type="scientific">Algoriphagus formosus</name>
    <dbReference type="NCBI Taxonomy" id="2007308"/>
    <lineage>
        <taxon>Bacteria</taxon>
        <taxon>Pseudomonadati</taxon>
        <taxon>Bacteroidota</taxon>
        <taxon>Cytophagia</taxon>
        <taxon>Cytophagales</taxon>
        <taxon>Cyclobacteriaceae</taxon>
        <taxon>Algoriphagus</taxon>
    </lineage>
</organism>
<feature type="domain" description="HAMP" evidence="13">
    <location>
        <begin position="185"/>
        <end position="238"/>
    </location>
</feature>
<dbReference type="SUPFAM" id="SSF55874">
    <property type="entry name" value="ATPase domain of HSP90 chaperone/DNA topoisomerase II/histidine kinase"/>
    <property type="match status" value="1"/>
</dbReference>
<dbReference type="InterPro" id="IPR005467">
    <property type="entry name" value="His_kinase_dom"/>
</dbReference>
<dbReference type="InterPro" id="IPR036097">
    <property type="entry name" value="HisK_dim/P_sf"/>
</dbReference>
<dbReference type="PANTHER" id="PTHR45436:SF5">
    <property type="entry name" value="SENSOR HISTIDINE KINASE TRCS"/>
    <property type="match status" value="1"/>
</dbReference>
<evidence type="ECO:0000256" key="8">
    <source>
        <dbReference type="ARBA" id="ARBA00022989"/>
    </source>
</evidence>
<dbReference type="SUPFAM" id="SSF47384">
    <property type="entry name" value="Homodimeric domain of signal transducing histidine kinase"/>
    <property type="match status" value="1"/>
</dbReference>
<dbReference type="RefSeq" id="WP_133390090.1">
    <property type="nucleotide sequence ID" value="NZ_SMUW01000029.1"/>
</dbReference>
<evidence type="ECO:0000256" key="4">
    <source>
        <dbReference type="ARBA" id="ARBA00022553"/>
    </source>
</evidence>
<dbReference type="Gene3D" id="6.10.340.10">
    <property type="match status" value="1"/>
</dbReference>
<sequence length="456" mass="51930">MNVSYKKQLSRRLTLLVAGIFLLVFGVIYGVVYVTVVSSIDRELRLETDEHKDQIFIVNGEIRFLHKNEWSEMEHSQIQLNPIFIEIVDPEGKSMDRSPNLRDNHLEFFPDRANSGQAWTLKAGSRYLRQMQIPLRNAGKMEGFLLVAQSFDDAQALFTKLRWILLILFPIVLMIVYWMMRDQANRTVRPIQQLIRKANQVTQSNLSERIQSPGNQEEITQLTHAINDLLGRLEKAIKREQQFTSDASHELRTPLSVLRGTLEVMIRKPRTPEEYEQKIELALQSIDRMTGTIEQLLALARVESGQSIVLEELDLLSFSEEVISRKSGSTRKKIEFVSQLGHPVFVLTNEKSLQIILDNLLDNAFKYAGDSAPLFLEVGKNDKEVYLKVSDHGVGISSEDLPYIFDPFFRAKSSHGSKKTGAGLGLAIVKKLCDELKIRLSVESQAGKGTTFKLSW</sequence>
<feature type="transmembrane region" description="Helical" evidence="11">
    <location>
        <begin position="161"/>
        <end position="180"/>
    </location>
</feature>
<dbReference type="GO" id="GO:0000155">
    <property type="term" value="F:phosphorelay sensor kinase activity"/>
    <property type="evidence" value="ECO:0007669"/>
    <property type="project" value="InterPro"/>
</dbReference>
<dbReference type="Pfam" id="PF02518">
    <property type="entry name" value="HATPase_c"/>
    <property type="match status" value="1"/>
</dbReference>
<dbReference type="Proteomes" id="UP000295438">
    <property type="component" value="Unassembled WGS sequence"/>
</dbReference>
<evidence type="ECO:0000256" key="5">
    <source>
        <dbReference type="ARBA" id="ARBA00022679"/>
    </source>
</evidence>
<evidence type="ECO:0000259" key="12">
    <source>
        <dbReference type="PROSITE" id="PS50109"/>
    </source>
</evidence>
<evidence type="ECO:0000256" key="7">
    <source>
        <dbReference type="ARBA" id="ARBA00022777"/>
    </source>
</evidence>
<dbReference type="InterPro" id="IPR003660">
    <property type="entry name" value="HAMP_dom"/>
</dbReference>
<keyword evidence="6 11" id="KW-0812">Transmembrane</keyword>
<feature type="transmembrane region" description="Helical" evidence="11">
    <location>
        <begin position="12"/>
        <end position="36"/>
    </location>
</feature>
<dbReference type="CDD" id="cd06225">
    <property type="entry name" value="HAMP"/>
    <property type="match status" value="1"/>
</dbReference>
<reference evidence="14 15" key="1">
    <citation type="submission" date="2019-03" db="EMBL/GenBank/DDBJ databases">
        <title>Algoriphagus aquimaris sp. nov., isolated form marine sediment in Pohang, Korea.</title>
        <authorList>
            <person name="Kim J."/>
            <person name="Yoon S.-H."/>
            <person name="Lee S.-S."/>
        </authorList>
    </citation>
    <scope>NUCLEOTIDE SEQUENCE [LARGE SCALE GENOMIC DNA]</scope>
    <source>
        <strain evidence="14 15">F21</strain>
    </source>
</reference>
<name>A0A4R5V6X5_9BACT</name>
<protein>
    <recommendedName>
        <fullName evidence="3">histidine kinase</fullName>
        <ecNumber evidence="3">2.7.13.3</ecNumber>
    </recommendedName>
</protein>
<dbReference type="SMART" id="SM00304">
    <property type="entry name" value="HAMP"/>
    <property type="match status" value="1"/>
</dbReference>
<keyword evidence="15" id="KW-1185">Reference proteome</keyword>
<evidence type="ECO:0000256" key="1">
    <source>
        <dbReference type="ARBA" id="ARBA00000085"/>
    </source>
</evidence>
<evidence type="ECO:0000256" key="11">
    <source>
        <dbReference type="SAM" id="Phobius"/>
    </source>
</evidence>